<dbReference type="RefSeq" id="WP_378773775.1">
    <property type="nucleotide sequence ID" value="NZ_JBHTMX010000003.1"/>
</dbReference>
<keyword evidence="3" id="KW-1185">Reference proteome</keyword>
<accession>A0ABW3Z2W7</accession>
<evidence type="ECO:0000313" key="3">
    <source>
        <dbReference type="Proteomes" id="UP001597171"/>
    </source>
</evidence>
<dbReference type="GO" id="GO:0016740">
    <property type="term" value="F:transferase activity"/>
    <property type="evidence" value="ECO:0007669"/>
    <property type="project" value="UniProtKB-KW"/>
</dbReference>
<protein>
    <submittedName>
        <fullName evidence="2">Polysaccharide pyruvyl transferase family protein</fullName>
    </submittedName>
</protein>
<keyword evidence="2" id="KW-0808">Transferase</keyword>
<dbReference type="Proteomes" id="UP001597171">
    <property type="component" value="Unassembled WGS sequence"/>
</dbReference>
<evidence type="ECO:0000313" key="2">
    <source>
        <dbReference type="EMBL" id="MFD1330611.1"/>
    </source>
</evidence>
<dbReference type="InterPro" id="IPR007345">
    <property type="entry name" value="Polysacch_pyruvyl_Trfase"/>
</dbReference>
<dbReference type="Pfam" id="PF04230">
    <property type="entry name" value="PS_pyruv_trans"/>
    <property type="match status" value="1"/>
</dbReference>
<gene>
    <name evidence="2" type="ORF">ACFQ4O_01195</name>
</gene>
<name>A0ABW3Z2W7_9HYPH</name>
<organism evidence="2 3">
    <name type="scientific">Methylopila musalis</name>
    <dbReference type="NCBI Taxonomy" id="1134781"/>
    <lineage>
        <taxon>Bacteria</taxon>
        <taxon>Pseudomonadati</taxon>
        <taxon>Pseudomonadota</taxon>
        <taxon>Alphaproteobacteria</taxon>
        <taxon>Hyphomicrobiales</taxon>
        <taxon>Methylopilaceae</taxon>
        <taxon>Methylopila</taxon>
    </lineage>
</organism>
<evidence type="ECO:0000259" key="1">
    <source>
        <dbReference type="Pfam" id="PF04230"/>
    </source>
</evidence>
<dbReference type="EMBL" id="JBHTMX010000003">
    <property type="protein sequence ID" value="MFD1330611.1"/>
    <property type="molecule type" value="Genomic_DNA"/>
</dbReference>
<feature type="domain" description="Polysaccharide pyruvyl transferase" evidence="1">
    <location>
        <begin position="29"/>
        <end position="245"/>
    </location>
</feature>
<sequence length="295" mass="32603">MKFGVMTFGYGASLSQREKFDRNGFISVNLGDFVQTIAAREAFRAFGIPDAEVIEVDRDALATYDGEPVRLVMNGCFFDWCFPIAPAITPVFIGFQARREVIRKHLAELKRHEPIGCRDDATAAALTRLGVKAFVSGCLTLTLAPREQTPTEPRTFVVYGDGAGAFPNEVLGLMPPEMLASVEFVHQRKLIHAFPLSALDRRHAEDHARHLLADYRRRATRVVTSLHHAAAPCAAMGAPVIICRSSDNSRFSTLRQLMPYFVAGDFAGIDWDCAPIDLTGHRTKALNMLSKALLL</sequence>
<comment type="caution">
    <text evidence="2">The sequence shown here is derived from an EMBL/GenBank/DDBJ whole genome shotgun (WGS) entry which is preliminary data.</text>
</comment>
<reference evidence="3" key="1">
    <citation type="journal article" date="2019" name="Int. J. Syst. Evol. Microbiol.">
        <title>The Global Catalogue of Microorganisms (GCM) 10K type strain sequencing project: providing services to taxonomists for standard genome sequencing and annotation.</title>
        <authorList>
            <consortium name="The Broad Institute Genomics Platform"/>
            <consortium name="The Broad Institute Genome Sequencing Center for Infectious Disease"/>
            <person name="Wu L."/>
            <person name="Ma J."/>
        </authorList>
    </citation>
    <scope>NUCLEOTIDE SEQUENCE [LARGE SCALE GENOMIC DNA]</scope>
    <source>
        <strain evidence="3">CCUG 61696</strain>
    </source>
</reference>
<proteinExistence type="predicted"/>